<dbReference type="InterPro" id="IPR011701">
    <property type="entry name" value="MFS"/>
</dbReference>
<gene>
    <name evidence="10" type="ORF">IW254_001783</name>
</gene>
<evidence type="ECO:0000256" key="1">
    <source>
        <dbReference type="ARBA" id="ARBA00004651"/>
    </source>
</evidence>
<feature type="transmembrane region" description="Helical" evidence="8">
    <location>
        <begin position="365"/>
        <end position="387"/>
    </location>
</feature>
<keyword evidence="11" id="KW-1185">Reference proteome</keyword>
<protein>
    <submittedName>
        <fullName evidence="10">YNFM family putative membrane transporter</fullName>
    </submittedName>
</protein>
<feature type="transmembrane region" description="Helical" evidence="8">
    <location>
        <begin position="337"/>
        <end position="359"/>
    </location>
</feature>
<keyword evidence="5 8" id="KW-0812">Transmembrane</keyword>
<evidence type="ECO:0000256" key="8">
    <source>
        <dbReference type="SAM" id="Phobius"/>
    </source>
</evidence>
<accession>A0A931DWI2</accession>
<comment type="caution">
    <text evidence="10">The sequence shown here is derived from an EMBL/GenBank/DDBJ whole genome shotgun (WGS) entry which is preliminary data.</text>
</comment>
<evidence type="ECO:0000256" key="2">
    <source>
        <dbReference type="ARBA" id="ARBA00008335"/>
    </source>
</evidence>
<evidence type="ECO:0000256" key="4">
    <source>
        <dbReference type="ARBA" id="ARBA00022475"/>
    </source>
</evidence>
<evidence type="ECO:0000256" key="3">
    <source>
        <dbReference type="ARBA" id="ARBA00022448"/>
    </source>
</evidence>
<comment type="similarity">
    <text evidence="2">Belongs to the major facilitator superfamily.</text>
</comment>
<dbReference type="GO" id="GO:0022857">
    <property type="term" value="F:transmembrane transporter activity"/>
    <property type="evidence" value="ECO:0007669"/>
    <property type="project" value="InterPro"/>
</dbReference>
<feature type="transmembrane region" description="Helical" evidence="8">
    <location>
        <begin position="215"/>
        <end position="235"/>
    </location>
</feature>
<dbReference type="PANTHER" id="PTHR43271:SF1">
    <property type="entry name" value="INNER MEMBRANE TRANSPORT PROTEIN YNFM"/>
    <property type="match status" value="1"/>
</dbReference>
<feature type="transmembrane region" description="Helical" evidence="8">
    <location>
        <begin position="12"/>
        <end position="33"/>
    </location>
</feature>
<reference evidence="10" key="1">
    <citation type="submission" date="2020-11" db="EMBL/GenBank/DDBJ databases">
        <title>Sequencing the genomes of 1000 actinobacteria strains.</title>
        <authorList>
            <person name="Klenk H.-P."/>
        </authorList>
    </citation>
    <scope>NUCLEOTIDE SEQUENCE</scope>
    <source>
        <strain evidence="10">DSM 45632</strain>
    </source>
</reference>
<feature type="transmembrane region" description="Helical" evidence="8">
    <location>
        <begin position="77"/>
        <end position="96"/>
    </location>
</feature>
<feature type="transmembrane region" description="Helical" evidence="8">
    <location>
        <begin position="306"/>
        <end position="325"/>
    </location>
</feature>
<evidence type="ECO:0000313" key="10">
    <source>
        <dbReference type="EMBL" id="MBG6122814.1"/>
    </source>
</evidence>
<feature type="transmembrane region" description="Helical" evidence="8">
    <location>
        <begin position="135"/>
        <end position="157"/>
    </location>
</feature>
<feature type="transmembrane region" description="Helical" evidence="8">
    <location>
        <begin position="102"/>
        <end position="123"/>
    </location>
</feature>
<name>A0A931DWI2_9CORY</name>
<dbReference type="Pfam" id="PF07690">
    <property type="entry name" value="MFS_1"/>
    <property type="match status" value="1"/>
</dbReference>
<dbReference type="EMBL" id="JADOUE010000001">
    <property type="protein sequence ID" value="MBG6122814.1"/>
    <property type="molecule type" value="Genomic_DNA"/>
</dbReference>
<dbReference type="CDD" id="cd17324">
    <property type="entry name" value="MFS_NepI_like"/>
    <property type="match status" value="1"/>
</dbReference>
<sequence length="396" mass="41471">MEKGSPEYRRAIVAMFAAGLSIFNSLYFVQAMLPTFVDELGMSEAEAALAVSATTGMLALFIVPASILSERFGRGRVLVISAPLAAAVGLALPLATNGAQLIALRAVQGVAIAGTPAVAMTWISEEMSPSAAPGAMGLYVSGSSIGGLLGRLIPAFAVDFVGWRWAVLLASLSALACSVAMAFLLPAQRNFTPKPLRVGREFSAMANHLRNPRLLGLYAVGFLGMGTFVSVYNMFGFRAVDFFGLPAALSALIYLTYLSGTWSSARAGRYIRTFGRGRVVLGTAVIMLVGSVLLVSSSLWATVIGLLGFTAAFFALHSGASGWVGQVASRDRAEASSLYLLFYYVGSSVVGAATGWLFMHVGWGGFTAAIVGLLVVLVGVTVALALAERAEGRERK</sequence>
<feature type="transmembrane region" description="Helical" evidence="8">
    <location>
        <begin position="279"/>
        <end position="300"/>
    </location>
</feature>
<evidence type="ECO:0000256" key="5">
    <source>
        <dbReference type="ARBA" id="ARBA00022692"/>
    </source>
</evidence>
<proteinExistence type="inferred from homology"/>
<organism evidence="10 11">
    <name type="scientific">Corynebacterium aquatimens</name>
    <dbReference type="NCBI Taxonomy" id="1190508"/>
    <lineage>
        <taxon>Bacteria</taxon>
        <taxon>Bacillati</taxon>
        <taxon>Actinomycetota</taxon>
        <taxon>Actinomycetes</taxon>
        <taxon>Mycobacteriales</taxon>
        <taxon>Corynebacteriaceae</taxon>
        <taxon>Corynebacterium</taxon>
    </lineage>
</organism>
<feature type="transmembrane region" description="Helical" evidence="8">
    <location>
        <begin position="241"/>
        <end position="258"/>
    </location>
</feature>
<evidence type="ECO:0000259" key="9">
    <source>
        <dbReference type="PROSITE" id="PS50850"/>
    </source>
</evidence>
<dbReference type="Gene3D" id="1.20.1250.20">
    <property type="entry name" value="MFS general substrate transporter like domains"/>
    <property type="match status" value="1"/>
</dbReference>
<dbReference type="InterPro" id="IPR036259">
    <property type="entry name" value="MFS_trans_sf"/>
</dbReference>
<dbReference type="GO" id="GO:0005886">
    <property type="term" value="C:plasma membrane"/>
    <property type="evidence" value="ECO:0007669"/>
    <property type="project" value="UniProtKB-SubCell"/>
</dbReference>
<evidence type="ECO:0000256" key="7">
    <source>
        <dbReference type="ARBA" id="ARBA00023136"/>
    </source>
</evidence>
<dbReference type="InterPro" id="IPR020846">
    <property type="entry name" value="MFS_dom"/>
</dbReference>
<dbReference type="SUPFAM" id="SSF103473">
    <property type="entry name" value="MFS general substrate transporter"/>
    <property type="match status" value="1"/>
</dbReference>
<feature type="transmembrane region" description="Helical" evidence="8">
    <location>
        <begin position="163"/>
        <end position="187"/>
    </location>
</feature>
<comment type="subcellular location">
    <subcellularLocation>
        <location evidence="1">Cell membrane</location>
        <topology evidence="1">Multi-pass membrane protein</topology>
    </subcellularLocation>
</comment>
<keyword evidence="3" id="KW-0813">Transport</keyword>
<dbReference type="AlphaFoldDB" id="A0A931DWI2"/>
<keyword evidence="6 8" id="KW-1133">Transmembrane helix</keyword>
<keyword evidence="4" id="KW-1003">Cell membrane</keyword>
<dbReference type="PANTHER" id="PTHR43271">
    <property type="entry name" value="BLL2771 PROTEIN"/>
    <property type="match status" value="1"/>
</dbReference>
<feature type="domain" description="Major facilitator superfamily (MFS) profile" evidence="9">
    <location>
        <begin position="10"/>
        <end position="391"/>
    </location>
</feature>
<dbReference type="Proteomes" id="UP000658613">
    <property type="component" value="Unassembled WGS sequence"/>
</dbReference>
<evidence type="ECO:0000313" key="11">
    <source>
        <dbReference type="Proteomes" id="UP000658613"/>
    </source>
</evidence>
<keyword evidence="7 8" id="KW-0472">Membrane</keyword>
<evidence type="ECO:0000256" key="6">
    <source>
        <dbReference type="ARBA" id="ARBA00022989"/>
    </source>
</evidence>
<dbReference type="PROSITE" id="PS50850">
    <property type="entry name" value="MFS"/>
    <property type="match status" value="1"/>
</dbReference>
<feature type="transmembrane region" description="Helical" evidence="8">
    <location>
        <begin position="45"/>
        <end position="65"/>
    </location>
</feature>